<dbReference type="GO" id="GO:0008270">
    <property type="term" value="F:zinc ion binding"/>
    <property type="evidence" value="ECO:0007669"/>
    <property type="project" value="UniProtKB-KW"/>
</dbReference>
<evidence type="ECO:0000256" key="7">
    <source>
        <dbReference type="ARBA" id="ARBA00023163"/>
    </source>
</evidence>
<proteinExistence type="predicted"/>
<evidence type="ECO:0000256" key="1">
    <source>
        <dbReference type="ARBA" id="ARBA00004123"/>
    </source>
</evidence>
<evidence type="ECO:0000256" key="2">
    <source>
        <dbReference type="ARBA" id="ARBA00022723"/>
    </source>
</evidence>
<dbReference type="OrthoDB" id="654211at2759"/>
<dbReference type="GO" id="GO:0000978">
    <property type="term" value="F:RNA polymerase II cis-regulatory region sequence-specific DNA binding"/>
    <property type="evidence" value="ECO:0007669"/>
    <property type="project" value="InterPro"/>
</dbReference>
<organism evidence="12 13">
    <name type="scientific">Aspergillus avenaceus</name>
    <dbReference type="NCBI Taxonomy" id="36643"/>
    <lineage>
        <taxon>Eukaryota</taxon>
        <taxon>Fungi</taxon>
        <taxon>Dikarya</taxon>
        <taxon>Ascomycota</taxon>
        <taxon>Pezizomycotina</taxon>
        <taxon>Eurotiomycetes</taxon>
        <taxon>Eurotiomycetidae</taxon>
        <taxon>Eurotiales</taxon>
        <taxon>Aspergillaceae</taxon>
        <taxon>Aspergillus</taxon>
        <taxon>Aspergillus subgen. Circumdati</taxon>
    </lineage>
</organism>
<comment type="subcellular location">
    <subcellularLocation>
        <location evidence="1">Nucleus</location>
    </subcellularLocation>
</comment>
<evidence type="ECO:0000313" key="13">
    <source>
        <dbReference type="Proteomes" id="UP000325780"/>
    </source>
</evidence>
<dbReference type="Gene3D" id="3.30.160.60">
    <property type="entry name" value="Classic Zinc Finger"/>
    <property type="match status" value="2"/>
</dbReference>
<dbReference type="SUPFAM" id="SSF57667">
    <property type="entry name" value="beta-beta-alpha zinc fingers"/>
    <property type="match status" value="1"/>
</dbReference>
<dbReference type="SMART" id="SM00355">
    <property type="entry name" value="ZnF_C2H2"/>
    <property type="match status" value="2"/>
</dbReference>
<feature type="compositionally biased region" description="Polar residues" evidence="10">
    <location>
        <begin position="194"/>
        <end position="203"/>
    </location>
</feature>
<dbReference type="GO" id="GO:0000981">
    <property type="term" value="F:DNA-binding transcription factor activity, RNA polymerase II-specific"/>
    <property type="evidence" value="ECO:0007669"/>
    <property type="project" value="InterPro"/>
</dbReference>
<dbReference type="Pfam" id="PF00096">
    <property type="entry name" value="zf-C2H2"/>
    <property type="match status" value="1"/>
</dbReference>
<dbReference type="EMBL" id="ML742037">
    <property type="protein sequence ID" value="KAE8153648.1"/>
    <property type="molecule type" value="Genomic_DNA"/>
</dbReference>
<evidence type="ECO:0000256" key="6">
    <source>
        <dbReference type="ARBA" id="ARBA00023015"/>
    </source>
</evidence>
<dbReference type="GO" id="GO:0006351">
    <property type="term" value="P:DNA-templated transcription"/>
    <property type="evidence" value="ECO:0007669"/>
    <property type="project" value="InterPro"/>
</dbReference>
<dbReference type="GO" id="GO:0000785">
    <property type="term" value="C:chromatin"/>
    <property type="evidence" value="ECO:0007669"/>
    <property type="project" value="TreeGrafter"/>
</dbReference>
<dbReference type="AlphaFoldDB" id="A0A5N6U4Z3"/>
<dbReference type="InterPro" id="IPR007219">
    <property type="entry name" value="XnlR_reg_dom"/>
</dbReference>
<feature type="region of interest" description="Disordered" evidence="10">
    <location>
        <begin position="64"/>
        <end position="123"/>
    </location>
</feature>
<dbReference type="PROSITE" id="PS00028">
    <property type="entry name" value="ZINC_FINGER_C2H2_1"/>
    <property type="match status" value="1"/>
</dbReference>
<evidence type="ECO:0000256" key="8">
    <source>
        <dbReference type="ARBA" id="ARBA00023242"/>
    </source>
</evidence>
<dbReference type="CDD" id="cd12148">
    <property type="entry name" value="fungal_TF_MHR"/>
    <property type="match status" value="1"/>
</dbReference>
<keyword evidence="4 9" id="KW-0863">Zinc-finger</keyword>
<dbReference type="GO" id="GO:0005634">
    <property type="term" value="C:nucleus"/>
    <property type="evidence" value="ECO:0007669"/>
    <property type="project" value="UniProtKB-SubCell"/>
</dbReference>
<keyword evidence="3" id="KW-0677">Repeat</keyword>
<reference evidence="12 13" key="1">
    <citation type="submission" date="2019-04" db="EMBL/GenBank/DDBJ databases">
        <title>Friends and foes A comparative genomics study of 23 Aspergillus species from section Flavi.</title>
        <authorList>
            <consortium name="DOE Joint Genome Institute"/>
            <person name="Kjaerbolling I."/>
            <person name="Vesth T."/>
            <person name="Frisvad J.C."/>
            <person name="Nybo J.L."/>
            <person name="Theobald S."/>
            <person name="Kildgaard S."/>
            <person name="Isbrandt T."/>
            <person name="Kuo A."/>
            <person name="Sato A."/>
            <person name="Lyhne E.K."/>
            <person name="Kogle M.E."/>
            <person name="Wiebenga A."/>
            <person name="Kun R.S."/>
            <person name="Lubbers R.J."/>
            <person name="Makela M.R."/>
            <person name="Barry K."/>
            <person name="Chovatia M."/>
            <person name="Clum A."/>
            <person name="Daum C."/>
            <person name="Haridas S."/>
            <person name="He G."/>
            <person name="LaButti K."/>
            <person name="Lipzen A."/>
            <person name="Mondo S."/>
            <person name="Riley R."/>
            <person name="Salamov A."/>
            <person name="Simmons B.A."/>
            <person name="Magnuson J.K."/>
            <person name="Henrissat B."/>
            <person name="Mortensen U.H."/>
            <person name="Larsen T.O."/>
            <person name="Devries R.P."/>
            <person name="Grigoriev I.V."/>
            <person name="Machida M."/>
            <person name="Baker S.E."/>
            <person name="Andersen M.R."/>
        </authorList>
    </citation>
    <scope>NUCLEOTIDE SEQUENCE [LARGE SCALE GENOMIC DNA]</scope>
    <source>
        <strain evidence="12 13">IBT 18842</strain>
    </source>
</reference>
<dbReference type="InterPro" id="IPR013087">
    <property type="entry name" value="Znf_C2H2_type"/>
</dbReference>
<keyword evidence="8" id="KW-0539">Nucleus</keyword>
<keyword evidence="5" id="KW-0862">Zinc</keyword>
<dbReference type="InterPro" id="IPR051059">
    <property type="entry name" value="VerF-like"/>
</dbReference>
<dbReference type="InterPro" id="IPR036236">
    <property type="entry name" value="Znf_C2H2_sf"/>
</dbReference>
<dbReference type="Proteomes" id="UP000325780">
    <property type="component" value="Unassembled WGS sequence"/>
</dbReference>
<dbReference type="PROSITE" id="PS50157">
    <property type="entry name" value="ZINC_FINGER_C2H2_2"/>
    <property type="match status" value="2"/>
</dbReference>
<dbReference type="Pfam" id="PF04082">
    <property type="entry name" value="Fungal_trans"/>
    <property type="match status" value="1"/>
</dbReference>
<evidence type="ECO:0000256" key="5">
    <source>
        <dbReference type="ARBA" id="ARBA00022833"/>
    </source>
</evidence>
<gene>
    <name evidence="12" type="ORF">BDV25DRAFT_149203</name>
</gene>
<accession>A0A5N6U4Z3</accession>
<feature type="domain" description="C2H2-type" evidence="11">
    <location>
        <begin position="41"/>
        <end position="68"/>
    </location>
</feature>
<feature type="region of interest" description="Disordered" evidence="10">
    <location>
        <begin position="194"/>
        <end position="219"/>
    </location>
</feature>
<feature type="compositionally biased region" description="Polar residues" evidence="10">
    <location>
        <begin position="71"/>
        <end position="89"/>
    </location>
</feature>
<evidence type="ECO:0000256" key="3">
    <source>
        <dbReference type="ARBA" id="ARBA00022737"/>
    </source>
</evidence>
<keyword evidence="6" id="KW-0805">Transcription regulation</keyword>
<name>A0A5N6U4Z3_ASPAV</name>
<evidence type="ECO:0000313" key="12">
    <source>
        <dbReference type="EMBL" id="KAE8153648.1"/>
    </source>
</evidence>
<feature type="domain" description="C2H2-type" evidence="11">
    <location>
        <begin position="13"/>
        <end position="40"/>
    </location>
</feature>
<evidence type="ECO:0000256" key="4">
    <source>
        <dbReference type="ARBA" id="ARBA00022771"/>
    </source>
</evidence>
<sequence length="780" mass="87120">MVGDEIVEHCQSLRCSVCSHTFSRLEHLHRHARTHTGERPFKCGCGRSFTRRDRLTRHLRLKHNSRRHRANSSLHSACSSHTQSPTQDIRSVGDSEPPQDQAAFIPQTPPSSLPNATRVEDPPLSEIGDCAVLDPVQDLTAFVDTMGLSSDWNMFAIPQIENNQEMTPLAIEGWPLPSMGAVSPELRHRQLPNAPQNAVSTPYSRGKNETIADDEGDPTAYTGLSDTLPQWNVMQCQYVFLLESIEQFRSVISDFELPSRHALTRYILGYFDGFHKHLPFIHLPTFNIVECAPELILAIAAIGAQYRFESHIGLTLFDAAKAVCTEQARRRTVKFSEKVVCSVANPLQPRPSDTLSEKSKWDRLQTVRALLLLLVFATWDDDPELLREAIGFQTILAGCLRAGTFTERTSSTGTSTTWHEWAKTEGDRRVELATFCYLTTHAIVYDIPPTILNDEIHLRLPCSSVQWNAKTAEEWSLARRSAEDCEPLFQDGLAALLTNPDQSPAPQTYIPSPLGNFVLIHALLQRLFMVQQIAGAAPSPCVDGLRSQMECALYRWKLGWQRAPESSLDPHNPSGPIPFTSTGCLSLAYVRLVCNLGPHRDLSSRDPTRIAVSLTKLPPVDRTLSLIPALLHSVHTLSIPVKLGVDFVAKSQHFFWSVQQFVCSLESAVFLSRWLYQIGHSKHRNPLRESEQRLLLWTNRIVAEAFPHSSTGEAAGPVGADLNPFKLGLNVLQIWTRIFKGNTSWRLVNILGESLEMLASMMSNGSIWTDVPGTRSEMSG</sequence>
<evidence type="ECO:0000259" key="11">
    <source>
        <dbReference type="PROSITE" id="PS50157"/>
    </source>
</evidence>
<dbReference type="FunFam" id="3.30.160.60:FF:002343">
    <property type="entry name" value="Zinc finger protein 33A"/>
    <property type="match status" value="1"/>
</dbReference>
<keyword evidence="7" id="KW-0804">Transcription</keyword>
<dbReference type="PANTHER" id="PTHR40626">
    <property type="entry name" value="MIP31509P"/>
    <property type="match status" value="1"/>
</dbReference>
<protein>
    <submittedName>
        <fullName evidence="12">Fungal-specific transcription factor domain-containing protein</fullName>
    </submittedName>
</protein>
<dbReference type="PANTHER" id="PTHR40626:SF10">
    <property type="entry name" value="C2H2-TYPE DOMAIN-CONTAINING PROTEIN"/>
    <property type="match status" value="1"/>
</dbReference>
<keyword evidence="2" id="KW-0479">Metal-binding</keyword>
<keyword evidence="13" id="KW-1185">Reference proteome</keyword>
<evidence type="ECO:0000256" key="9">
    <source>
        <dbReference type="PROSITE-ProRule" id="PRU00042"/>
    </source>
</evidence>
<evidence type="ECO:0000256" key="10">
    <source>
        <dbReference type="SAM" id="MobiDB-lite"/>
    </source>
</evidence>